<dbReference type="Proteomes" id="UP000245626">
    <property type="component" value="Unassembled WGS sequence"/>
</dbReference>
<proteinExistence type="predicted"/>
<organism evidence="1 2">
    <name type="scientific">Violaceomyces palustris</name>
    <dbReference type="NCBI Taxonomy" id="1673888"/>
    <lineage>
        <taxon>Eukaryota</taxon>
        <taxon>Fungi</taxon>
        <taxon>Dikarya</taxon>
        <taxon>Basidiomycota</taxon>
        <taxon>Ustilaginomycotina</taxon>
        <taxon>Ustilaginomycetes</taxon>
        <taxon>Violaceomycetales</taxon>
        <taxon>Violaceomycetaceae</taxon>
        <taxon>Violaceomyces</taxon>
    </lineage>
</organism>
<gene>
    <name evidence="1" type="ORF">IE53DRAFT_183710</name>
</gene>
<evidence type="ECO:0000313" key="2">
    <source>
        <dbReference type="Proteomes" id="UP000245626"/>
    </source>
</evidence>
<keyword evidence="2" id="KW-1185">Reference proteome</keyword>
<reference evidence="1 2" key="1">
    <citation type="journal article" date="2018" name="Mol. Biol. Evol.">
        <title>Broad Genomic Sampling Reveals a Smut Pathogenic Ancestry of the Fungal Clade Ustilaginomycotina.</title>
        <authorList>
            <person name="Kijpornyongpan T."/>
            <person name="Mondo S.J."/>
            <person name="Barry K."/>
            <person name="Sandor L."/>
            <person name="Lee J."/>
            <person name="Lipzen A."/>
            <person name="Pangilinan J."/>
            <person name="LaButti K."/>
            <person name="Hainaut M."/>
            <person name="Henrissat B."/>
            <person name="Grigoriev I.V."/>
            <person name="Spatafora J.W."/>
            <person name="Aime M.C."/>
        </authorList>
    </citation>
    <scope>NUCLEOTIDE SEQUENCE [LARGE SCALE GENOMIC DNA]</scope>
    <source>
        <strain evidence="1 2">SA 807</strain>
    </source>
</reference>
<dbReference type="EMBL" id="KZ819730">
    <property type="protein sequence ID" value="PWN53335.1"/>
    <property type="molecule type" value="Genomic_DNA"/>
</dbReference>
<protein>
    <submittedName>
        <fullName evidence="1">Uncharacterized protein</fullName>
    </submittedName>
</protein>
<accession>A0ACD0P5F3</accession>
<evidence type="ECO:0000313" key="1">
    <source>
        <dbReference type="EMBL" id="PWN53335.1"/>
    </source>
</evidence>
<name>A0ACD0P5F3_9BASI</name>
<sequence>MACGRSVSVTLIAHRLDRSSREFKSQGKGGDHKILSPFKVLVSSTILACLVAHLAPILSPPIFSKVQFPQASGIGGGGLKVRSFLDQQMVPARWRRNGASEFLLGIEEKSSCGWVKESGAQVKETGLKTTSQRD</sequence>